<dbReference type="InterPro" id="IPR012373">
    <property type="entry name" value="Ferrdict_sens_TM"/>
</dbReference>
<dbReference type="GO" id="GO:0016989">
    <property type="term" value="F:sigma factor antagonist activity"/>
    <property type="evidence" value="ECO:0007669"/>
    <property type="project" value="TreeGrafter"/>
</dbReference>
<keyword evidence="1" id="KW-1133">Transmembrane helix</keyword>
<dbReference type="Pfam" id="PF16344">
    <property type="entry name" value="FecR_C"/>
    <property type="match status" value="1"/>
</dbReference>
<feature type="domain" description="FecR protein" evidence="2">
    <location>
        <begin position="197"/>
        <end position="283"/>
    </location>
</feature>
<gene>
    <name evidence="4" type="ORF">SAMN05443667_106146</name>
</gene>
<evidence type="ECO:0000259" key="2">
    <source>
        <dbReference type="Pfam" id="PF04773"/>
    </source>
</evidence>
<evidence type="ECO:0000313" key="4">
    <source>
        <dbReference type="EMBL" id="SEA62305.1"/>
    </source>
</evidence>
<organism evidence="4 5">
    <name type="scientific">Flavobacterium gillisiae</name>
    <dbReference type="NCBI Taxonomy" id="150146"/>
    <lineage>
        <taxon>Bacteria</taxon>
        <taxon>Pseudomonadati</taxon>
        <taxon>Bacteroidota</taxon>
        <taxon>Flavobacteriia</taxon>
        <taxon>Flavobacteriales</taxon>
        <taxon>Flavobacteriaceae</taxon>
        <taxon>Flavobacterium</taxon>
    </lineage>
</organism>
<evidence type="ECO:0000313" key="5">
    <source>
        <dbReference type="Proteomes" id="UP000198951"/>
    </source>
</evidence>
<accession>A0A1H4CPH0</accession>
<dbReference type="EMBL" id="FNRD01000006">
    <property type="protein sequence ID" value="SEA62305.1"/>
    <property type="molecule type" value="Genomic_DNA"/>
</dbReference>
<dbReference type="STRING" id="150146.SAMN05443667_106146"/>
<dbReference type="Pfam" id="PF04773">
    <property type="entry name" value="FecR"/>
    <property type="match status" value="1"/>
</dbReference>
<dbReference type="PANTHER" id="PTHR30273">
    <property type="entry name" value="PERIPLASMIC SIGNAL SENSOR AND SIGMA FACTOR ACTIVATOR FECR-RELATED"/>
    <property type="match status" value="1"/>
</dbReference>
<dbReference type="Proteomes" id="UP000198951">
    <property type="component" value="Unassembled WGS sequence"/>
</dbReference>
<dbReference type="Gene3D" id="2.60.120.1440">
    <property type="match status" value="1"/>
</dbReference>
<feature type="domain" description="Protein FecR C-terminal" evidence="3">
    <location>
        <begin position="329"/>
        <end position="395"/>
    </location>
</feature>
<proteinExistence type="predicted"/>
<keyword evidence="5" id="KW-1185">Reference proteome</keyword>
<keyword evidence="1" id="KW-0472">Membrane</keyword>
<dbReference type="RefSeq" id="WP_091088991.1">
    <property type="nucleotide sequence ID" value="NZ_FNRD01000006.1"/>
</dbReference>
<feature type="transmembrane region" description="Helical" evidence="1">
    <location>
        <begin position="86"/>
        <end position="107"/>
    </location>
</feature>
<dbReference type="OrthoDB" id="649666at2"/>
<evidence type="ECO:0000256" key="1">
    <source>
        <dbReference type="SAM" id="Phobius"/>
    </source>
</evidence>
<dbReference type="AlphaFoldDB" id="A0A1H4CPH0"/>
<name>A0A1H4CPH0_9FLAO</name>
<protein>
    <submittedName>
        <fullName evidence="4">FecR family protein</fullName>
    </submittedName>
</protein>
<dbReference type="Gene3D" id="3.55.50.30">
    <property type="match status" value="1"/>
</dbReference>
<dbReference type="InterPro" id="IPR006860">
    <property type="entry name" value="FecR"/>
</dbReference>
<dbReference type="InterPro" id="IPR032508">
    <property type="entry name" value="FecR_C"/>
</dbReference>
<keyword evidence="1" id="KW-0812">Transmembrane</keyword>
<reference evidence="5" key="1">
    <citation type="submission" date="2016-10" db="EMBL/GenBank/DDBJ databases">
        <authorList>
            <person name="Varghese N."/>
            <person name="Submissions S."/>
        </authorList>
    </citation>
    <scope>NUCLEOTIDE SEQUENCE [LARGE SCALE GENOMIC DNA]</scope>
    <source>
        <strain evidence="5">DSM 22376</strain>
    </source>
</reference>
<sequence length="400" mass="44531">MSNIQPQIDELIIKFLNGTLDDNERGTLDNWITASDANAKIFENLTNEKWVTGELGKMYSIGENAGWNTIVTALNSEVEIKSNKHFWYKWVAAAIIVVALGSGYWSYIMNNSDFNQTPLKEFAIDIQAPATNKAILTLADGTKIVLEEASNGKLVAEGDVQVTKTEGGKIIYEDSKNNGSSVVNENTLFVPRGSKPVQLVLSDGTEVWLNTGSSLTYPSRFVGIDRKVKMTGEVFFDVAKNPAMPFKVMANGIETQALGTQFNINAYSDEPMAKITLIEGSIKVERKKSNTEKDHLIVKPGQQVLGANHLKLIENANLEEVMAWKNGQFHFEGANIRTIMGQISKFYNVDVEYRDDIKYSFVMKSSRSVPVSELLKVMELTDLVRFKIEGNKIIVLANKK</sequence>
<evidence type="ECO:0000259" key="3">
    <source>
        <dbReference type="Pfam" id="PF16344"/>
    </source>
</evidence>
<dbReference type="PANTHER" id="PTHR30273:SF2">
    <property type="entry name" value="PROTEIN FECR"/>
    <property type="match status" value="1"/>
</dbReference>